<dbReference type="EMBL" id="CM042033">
    <property type="protein sequence ID" value="KAI3773382.1"/>
    <property type="molecule type" value="Genomic_DNA"/>
</dbReference>
<protein>
    <submittedName>
        <fullName evidence="1">Uncharacterized protein</fullName>
    </submittedName>
</protein>
<comment type="caution">
    <text evidence="1">The sequence shown here is derived from an EMBL/GenBank/DDBJ whole genome shotgun (WGS) entry which is preliminary data.</text>
</comment>
<proteinExistence type="predicted"/>
<organism evidence="1 2">
    <name type="scientific">Smallanthus sonchifolius</name>
    <dbReference type="NCBI Taxonomy" id="185202"/>
    <lineage>
        <taxon>Eukaryota</taxon>
        <taxon>Viridiplantae</taxon>
        <taxon>Streptophyta</taxon>
        <taxon>Embryophyta</taxon>
        <taxon>Tracheophyta</taxon>
        <taxon>Spermatophyta</taxon>
        <taxon>Magnoliopsida</taxon>
        <taxon>eudicotyledons</taxon>
        <taxon>Gunneridae</taxon>
        <taxon>Pentapetalae</taxon>
        <taxon>asterids</taxon>
        <taxon>campanulids</taxon>
        <taxon>Asterales</taxon>
        <taxon>Asteraceae</taxon>
        <taxon>Asteroideae</taxon>
        <taxon>Heliantheae alliance</taxon>
        <taxon>Millerieae</taxon>
        <taxon>Smallanthus</taxon>
    </lineage>
</organism>
<sequence>MHCKNVIGVSFLGANFGQGPARQAALGAGIPNTVVSTSVNKQPLSYVSPTENEEDVSNLLDNLGFQDKHQFNDFASWSSKLWKDNSVVGPGWTPWTSFAGKISYNGHGLKECVPQTTSAYVSQQDWHVSTVGHCRFTLFCQSLIASGMLKRSTAMTNSNIQSRYMANAQLVFRKQNYLYCQC</sequence>
<keyword evidence="2" id="KW-1185">Reference proteome</keyword>
<accession>A0ACB9FS30</accession>
<evidence type="ECO:0000313" key="1">
    <source>
        <dbReference type="EMBL" id="KAI3773382.1"/>
    </source>
</evidence>
<dbReference type="Proteomes" id="UP001056120">
    <property type="component" value="Linkage Group LG16"/>
</dbReference>
<name>A0ACB9FS30_9ASTR</name>
<gene>
    <name evidence="1" type="ORF">L1987_47909</name>
</gene>
<evidence type="ECO:0000313" key="2">
    <source>
        <dbReference type="Proteomes" id="UP001056120"/>
    </source>
</evidence>
<reference evidence="2" key="1">
    <citation type="journal article" date="2022" name="Mol. Ecol. Resour.">
        <title>The genomes of chicory, endive, great burdock and yacon provide insights into Asteraceae palaeo-polyploidization history and plant inulin production.</title>
        <authorList>
            <person name="Fan W."/>
            <person name="Wang S."/>
            <person name="Wang H."/>
            <person name="Wang A."/>
            <person name="Jiang F."/>
            <person name="Liu H."/>
            <person name="Zhao H."/>
            <person name="Xu D."/>
            <person name="Zhang Y."/>
        </authorList>
    </citation>
    <scope>NUCLEOTIDE SEQUENCE [LARGE SCALE GENOMIC DNA]</scope>
    <source>
        <strain evidence="2">cv. Yunnan</strain>
    </source>
</reference>
<reference evidence="1 2" key="2">
    <citation type="journal article" date="2022" name="Mol. Ecol. Resour.">
        <title>The genomes of chicory, endive, great burdock and yacon provide insights into Asteraceae paleo-polyploidization history and plant inulin production.</title>
        <authorList>
            <person name="Fan W."/>
            <person name="Wang S."/>
            <person name="Wang H."/>
            <person name="Wang A."/>
            <person name="Jiang F."/>
            <person name="Liu H."/>
            <person name="Zhao H."/>
            <person name="Xu D."/>
            <person name="Zhang Y."/>
        </authorList>
    </citation>
    <scope>NUCLEOTIDE SEQUENCE [LARGE SCALE GENOMIC DNA]</scope>
    <source>
        <strain evidence="2">cv. Yunnan</strain>
        <tissue evidence="1">Leaves</tissue>
    </source>
</reference>